<evidence type="ECO:0000313" key="3">
    <source>
        <dbReference type="EMBL" id="CAH3144359.1"/>
    </source>
</evidence>
<protein>
    <recommendedName>
        <fullName evidence="2">C-type lectin domain-containing protein</fullName>
    </recommendedName>
</protein>
<gene>
    <name evidence="3" type="ORF">PLOB_00043926</name>
</gene>
<evidence type="ECO:0000256" key="1">
    <source>
        <dbReference type="ARBA" id="ARBA00023157"/>
    </source>
</evidence>
<keyword evidence="1" id="KW-1015">Disulfide bond</keyword>
<feature type="domain" description="C-type lectin" evidence="2">
    <location>
        <begin position="47"/>
        <end position="170"/>
    </location>
</feature>
<dbReference type="InterPro" id="IPR050111">
    <property type="entry name" value="C-type_lectin/snaclec_domain"/>
</dbReference>
<dbReference type="Pfam" id="PF00059">
    <property type="entry name" value="Lectin_C"/>
    <property type="match status" value="1"/>
</dbReference>
<accession>A0ABN8PI80</accession>
<dbReference type="InterPro" id="IPR018378">
    <property type="entry name" value="C-type_lectin_CS"/>
</dbReference>
<dbReference type="EMBL" id="CALNXK010000073">
    <property type="protein sequence ID" value="CAH3144359.1"/>
    <property type="molecule type" value="Genomic_DNA"/>
</dbReference>
<dbReference type="SUPFAM" id="SSF56436">
    <property type="entry name" value="C-type lectin-like"/>
    <property type="match status" value="1"/>
</dbReference>
<dbReference type="Gene3D" id="3.10.100.10">
    <property type="entry name" value="Mannose-Binding Protein A, subunit A"/>
    <property type="match status" value="1"/>
</dbReference>
<dbReference type="PROSITE" id="PS50041">
    <property type="entry name" value="C_TYPE_LECTIN_2"/>
    <property type="match status" value="1"/>
</dbReference>
<keyword evidence="4" id="KW-1185">Reference proteome</keyword>
<evidence type="ECO:0000259" key="2">
    <source>
        <dbReference type="PROSITE" id="PS50041"/>
    </source>
</evidence>
<dbReference type="InterPro" id="IPR001304">
    <property type="entry name" value="C-type_lectin-like"/>
</dbReference>
<proteinExistence type="predicted"/>
<evidence type="ECO:0000313" key="4">
    <source>
        <dbReference type="Proteomes" id="UP001159405"/>
    </source>
</evidence>
<comment type="caution">
    <text evidence="3">The sequence shown here is derived from an EMBL/GenBank/DDBJ whole genome shotgun (WGS) entry which is preliminary data.</text>
</comment>
<dbReference type="PANTHER" id="PTHR22803">
    <property type="entry name" value="MANNOSE, PHOSPHOLIPASE, LECTIN RECEPTOR RELATED"/>
    <property type="match status" value="1"/>
</dbReference>
<dbReference type="InterPro" id="IPR016186">
    <property type="entry name" value="C-type_lectin-like/link_sf"/>
</dbReference>
<organism evidence="3 4">
    <name type="scientific">Porites lobata</name>
    <dbReference type="NCBI Taxonomy" id="104759"/>
    <lineage>
        <taxon>Eukaryota</taxon>
        <taxon>Metazoa</taxon>
        <taxon>Cnidaria</taxon>
        <taxon>Anthozoa</taxon>
        <taxon>Hexacorallia</taxon>
        <taxon>Scleractinia</taxon>
        <taxon>Fungiina</taxon>
        <taxon>Poritidae</taxon>
        <taxon>Porites</taxon>
    </lineage>
</organism>
<reference evidence="3 4" key="1">
    <citation type="submission" date="2022-05" db="EMBL/GenBank/DDBJ databases">
        <authorList>
            <consortium name="Genoscope - CEA"/>
            <person name="William W."/>
        </authorList>
    </citation>
    <scope>NUCLEOTIDE SEQUENCE [LARGE SCALE GENOMIC DNA]</scope>
</reference>
<dbReference type="PROSITE" id="PS00615">
    <property type="entry name" value="C_TYPE_LECTIN_1"/>
    <property type="match status" value="1"/>
</dbReference>
<dbReference type="Proteomes" id="UP001159405">
    <property type="component" value="Unassembled WGS sequence"/>
</dbReference>
<sequence>MWNDNGCKKEFGYICERPRGALMLKSTTAPPASTSAPMACPSGWEFYGSSCYKFSNTKKNWRGAKTDCRLSGGYLLKIDDVFEQRFITFKLIQGYQGQDRYRFWSGLTDAAVEGTYRWESDNSLVNYTHWAVAEPNDIIGWEDCVWLYGAGDPGFWNDDSCFKEYYYICEKPGDKGFCMC</sequence>
<dbReference type="SMART" id="SM00034">
    <property type="entry name" value="CLECT"/>
    <property type="match status" value="1"/>
</dbReference>
<name>A0ABN8PI80_9CNID</name>
<dbReference type="InterPro" id="IPR016187">
    <property type="entry name" value="CTDL_fold"/>
</dbReference>